<dbReference type="PANTHER" id="PTHR39594">
    <property type="entry name" value="PROTEIN YCHQ"/>
    <property type="match status" value="1"/>
</dbReference>
<keyword evidence="1" id="KW-1133">Transmembrane helix</keyword>
<dbReference type="PIRSF" id="PIRSF005610">
    <property type="entry name" value="SirB"/>
    <property type="match status" value="1"/>
</dbReference>
<dbReference type="GO" id="GO:0005886">
    <property type="term" value="C:plasma membrane"/>
    <property type="evidence" value="ECO:0007669"/>
    <property type="project" value="TreeGrafter"/>
</dbReference>
<dbReference type="InterPro" id="IPR007360">
    <property type="entry name" value="SirB"/>
</dbReference>
<keyword evidence="1" id="KW-0472">Membrane</keyword>
<organism evidence="2 3">
    <name type="scientific">Rouxiella badensis</name>
    <dbReference type="NCBI Taxonomy" id="1646377"/>
    <lineage>
        <taxon>Bacteria</taxon>
        <taxon>Pseudomonadati</taxon>
        <taxon>Pseudomonadota</taxon>
        <taxon>Gammaproteobacteria</taxon>
        <taxon>Enterobacterales</taxon>
        <taxon>Yersiniaceae</taxon>
        <taxon>Rouxiella</taxon>
    </lineage>
</organism>
<dbReference type="GeneID" id="93566318"/>
<dbReference type="PANTHER" id="PTHR39594:SF1">
    <property type="entry name" value="PROTEIN YCHQ"/>
    <property type="match status" value="1"/>
</dbReference>
<feature type="transmembrane region" description="Helical" evidence="1">
    <location>
        <begin position="107"/>
        <end position="125"/>
    </location>
</feature>
<feature type="transmembrane region" description="Helical" evidence="1">
    <location>
        <begin position="12"/>
        <end position="31"/>
    </location>
</feature>
<keyword evidence="3" id="KW-1185">Reference proteome</keyword>
<evidence type="ECO:0000313" key="2">
    <source>
        <dbReference type="EMBL" id="ORJ24365.1"/>
    </source>
</evidence>
<gene>
    <name evidence="2" type="ORF">BS640_16640</name>
</gene>
<evidence type="ECO:0000313" key="3">
    <source>
        <dbReference type="Proteomes" id="UP000192536"/>
    </source>
</evidence>
<protein>
    <submittedName>
        <fullName evidence="2">Siroheme synthase</fullName>
    </submittedName>
</protein>
<dbReference type="AlphaFoldDB" id="A0A1X0WCB9"/>
<sequence>MSSYIWVKDFHIVFITLSIALFVLRFFWKWANADIMQKRWVKIAPHIIDTFMLLSGIWLVFITHFYPFSPQGSWLTEKLFGVIIYIALGFVALGSGKDGLRSQKTRWVAFILALGCLYLIVKLAITKIPLLMG</sequence>
<evidence type="ECO:0000256" key="1">
    <source>
        <dbReference type="SAM" id="Phobius"/>
    </source>
</evidence>
<keyword evidence="1" id="KW-0812">Transmembrane</keyword>
<dbReference type="EMBL" id="MRWE01000030">
    <property type="protein sequence ID" value="ORJ24365.1"/>
    <property type="molecule type" value="Genomic_DNA"/>
</dbReference>
<proteinExistence type="predicted"/>
<comment type="caution">
    <text evidence="2">The sequence shown here is derived from an EMBL/GenBank/DDBJ whole genome shotgun (WGS) entry which is preliminary data.</text>
</comment>
<name>A0A1X0WCB9_9GAMM</name>
<dbReference type="STRING" id="1646377.BS640_16640"/>
<dbReference type="RefSeq" id="WP_017492150.1">
    <property type="nucleotide sequence ID" value="NZ_CAUQAZ010000087.1"/>
</dbReference>
<reference evidence="2 3" key="1">
    <citation type="journal article" date="2017" name="Int. J. Syst. Evol. Microbiol.">
        <title>Rouxiella badensis sp. nov. and Rouxiella silvae sp. nov. isolated from peat bog soil in Germany and emendation of the genus description.</title>
        <authorList>
            <person name="Le Fleche-Mateos A."/>
            <person name="Kugler J.H."/>
            <person name="Hansen S.H."/>
            <person name="Syldatk C."/>
            <person name="Hausmann R."/>
            <person name="Lomprez F."/>
            <person name="Vandenbogaert M."/>
            <person name="Manuguerra J.C."/>
            <person name="Grimont P.A."/>
        </authorList>
    </citation>
    <scope>NUCLEOTIDE SEQUENCE [LARGE SCALE GENOMIC DNA]</scope>
    <source>
        <strain evidence="2 3">DSM 100043</strain>
    </source>
</reference>
<feature type="transmembrane region" description="Helical" evidence="1">
    <location>
        <begin position="78"/>
        <end position="95"/>
    </location>
</feature>
<feature type="transmembrane region" description="Helical" evidence="1">
    <location>
        <begin position="43"/>
        <end position="66"/>
    </location>
</feature>
<accession>A0A1X0WCB9</accession>
<dbReference type="Pfam" id="PF04247">
    <property type="entry name" value="SirB"/>
    <property type="match status" value="1"/>
</dbReference>
<dbReference type="Proteomes" id="UP000192536">
    <property type="component" value="Unassembled WGS sequence"/>
</dbReference>